<evidence type="ECO:0000313" key="2">
    <source>
        <dbReference type="Proteomes" id="UP000634136"/>
    </source>
</evidence>
<evidence type="ECO:0000313" key="1">
    <source>
        <dbReference type="EMBL" id="KAF7814803.1"/>
    </source>
</evidence>
<accession>A0A834WB23</accession>
<dbReference type="AlphaFoldDB" id="A0A834WB23"/>
<keyword evidence="2" id="KW-1185">Reference proteome</keyword>
<dbReference type="Proteomes" id="UP000634136">
    <property type="component" value="Unassembled WGS sequence"/>
</dbReference>
<reference evidence="1" key="1">
    <citation type="submission" date="2020-09" db="EMBL/GenBank/DDBJ databases">
        <title>Genome-Enabled Discovery of Anthraquinone Biosynthesis in Senna tora.</title>
        <authorList>
            <person name="Kang S.-H."/>
            <person name="Pandey R.P."/>
            <person name="Lee C.-M."/>
            <person name="Sim J.-S."/>
            <person name="Jeong J.-T."/>
            <person name="Choi B.-S."/>
            <person name="Jung M."/>
            <person name="Ginzburg D."/>
            <person name="Zhao K."/>
            <person name="Won S.Y."/>
            <person name="Oh T.-J."/>
            <person name="Yu Y."/>
            <person name="Kim N.-H."/>
            <person name="Lee O.R."/>
            <person name="Lee T.-H."/>
            <person name="Bashyal P."/>
            <person name="Kim T.-S."/>
            <person name="Lee W.-H."/>
            <person name="Kawkins C."/>
            <person name="Kim C.-K."/>
            <person name="Kim J.S."/>
            <person name="Ahn B.O."/>
            <person name="Rhee S.Y."/>
            <person name="Sohng J.K."/>
        </authorList>
    </citation>
    <scope>NUCLEOTIDE SEQUENCE</scope>
    <source>
        <tissue evidence="1">Leaf</tissue>
    </source>
</reference>
<comment type="caution">
    <text evidence="1">The sequence shown here is derived from an EMBL/GenBank/DDBJ whole genome shotgun (WGS) entry which is preliminary data.</text>
</comment>
<name>A0A834WB23_9FABA</name>
<organism evidence="1 2">
    <name type="scientific">Senna tora</name>
    <dbReference type="NCBI Taxonomy" id="362788"/>
    <lineage>
        <taxon>Eukaryota</taxon>
        <taxon>Viridiplantae</taxon>
        <taxon>Streptophyta</taxon>
        <taxon>Embryophyta</taxon>
        <taxon>Tracheophyta</taxon>
        <taxon>Spermatophyta</taxon>
        <taxon>Magnoliopsida</taxon>
        <taxon>eudicotyledons</taxon>
        <taxon>Gunneridae</taxon>
        <taxon>Pentapetalae</taxon>
        <taxon>rosids</taxon>
        <taxon>fabids</taxon>
        <taxon>Fabales</taxon>
        <taxon>Fabaceae</taxon>
        <taxon>Caesalpinioideae</taxon>
        <taxon>Cassia clade</taxon>
        <taxon>Senna</taxon>
    </lineage>
</organism>
<dbReference type="EMBL" id="JAAIUW010000009">
    <property type="protein sequence ID" value="KAF7814803.1"/>
    <property type="molecule type" value="Genomic_DNA"/>
</dbReference>
<proteinExistence type="predicted"/>
<gene>
    <name evidence="1" type="ORF">G2W53_028772</name>
</gene>
<protein>
    <submittedName>
        <fullName evidence="1">Ribonuclease H</fullName>
    </submittedName>
</protein>
<sequence>MEQSQGYSVLYIDGSASNNLLGAGGFLKNEAGVFVACYFKFLGSRDALLAEAWRSLSLLEDWKIRHIPSSANFCADALAKYGRTSKAGLTVLQHLPQFISLSGNSLRSLRIPQASNPPDPP</sequence>